<evidence type="ECO:0000256" key="3">
    <source>
        <dbReference type="ARBA" id="ARBA00022588"/>
    </source>
</evidence>
<keyword evidence="3" id="KW-0399">Innate immunity</keyword>
<evidence type="ECO:0000313" key="8">
    <source>
        <dbReference type="EMBL" id="KAG5278183.1"/>
    </source>
</evidence>
<evidence type="ECO:0000313" key="9">
    <source>
        <dbReference type="Proteomes" id="UP000823561"/>
    </source>
</evidence>
<dbReference type="PROSITE" id="PS50209">
    <property type="entry name" value="CARD"/>
    <property type="match status" value="1"/>
</dbReference>
<organism evidence="8 9">
    <name type="scientific">Alosa alosa</name>
    <name type="common">allis shad</name>
    <dbReference type="NCBI Taxonomy" id="278164"/>
    <lineage>
        <taxon>Eukaryota</taxon>
        <taxon>Metazoa</taxon>
        <taxon>Chordata</taxon>
        <taxon>Craniata</taxon>
        <taxon>Vertebrata</taxon>
        <taxon>Euteleostomi</taxon>
        <taxon>Actinopterygii</taxon>
        <taxon>Neopterygii</taxon>
        <taxon>Teleostei</taxon>
        <taxon>Clupei</taxon>
        <taxon>Clupeiformes</taxon>
        <taxon>Clupeoidei</taxon>
        <taxon>Clupeidae</taxon>
        <taxon>Alosa</taxon>
    </lineage>
</organism>
<dbReference type="InterPro" id="IPR051249">
    <property type="entry name" value="NLRP_Inflammasome"/>
</dbReference>
<evidence type="ECO:0008006" key="10">
    <source>
        <dbReference type="Google" id="ProtNLM"/>
    </source>
</evidence>
<evidence type="ECO:0000256" key="1">
    <source>
        <dbReference type="ARBA" id="ARBA00004514"/>
    </source>
</evidence>
<dbReference type="Pfam" id="PF02758">
    <property type="entry name" value="PYRIN"/>
    <property type="match status" value="1"/>
</dbReference>
<dbReference type="SUPFAM" id="SSF47986">
    <property type="entry name" value="DEATH domain"/>
    <property type="match status" value="2"/>
</dbReference>
<evidence type="ECO:0000259" key="6">
    <source>
        <dbReference type="PROSITE" id="PS50209"/>
    </source>
</evidence>
<dbReference type="EMBL" id="JADWDJ010000007">
    <property type="protein sequence ID" value="KAG5278183.1"/>
    <property type="molecule type" value="Genomic_DNA"/>
</dbReference>
<proteinExistence type="predicted"/>
<dbReference type="PANTHER" id="PTHR46985:SF4">
    <property type="entry name" value="CASPASE RECRUITMENT DOMAIN-CONTAINING PROTEIN 8"/>
    <property type="match status" value="1"/>
</dbReference>
<dbReference type="InterPro" id="IPR001315">
    <property type="entry name" value="CARD"/>
</dbReference>
<dbReference type="PROSITE" id="PS50824">
    <property type="entry name" value="DAPIN"/>
    <property type="match status" value="1"/>
</dbReference>
<evidence type="ECO:0000259" key="7">
    <source>
        <dbReference type="PROSITE" id="PS50824"/>
    </source>
</evidence>
<dbReference type="AlphaFoldDB" id="A0AAV6GST7"/>
<sequence>MTATLKEVMRNTLDNLTGADFKRFKHYLRDQGRFAWGKLEKADTDDAVDMMVQANSMGAGGVMLTILQKMNHNQLAMDLERDLAKLGSQPCNPWQGGGGGGVNVNVAAHSGGMVNAPSMSGCTINGPLTFSYGGVPNAQQGGVPYYGQDPFGIKKGGQEFFCKHKWDLETRLGVLPPLLIELERYGVLSRLEREQVQCKPTSQEKNHVLLDMIERKGAVAQEKFYEALQAHEQYLVQDLQQSAM</sequence>
<dbReference type="GO" id="GO:0006954">
    <property type="term" value="P:inflammatory response"/>
    <property type="evidence" value="ECO:0007669"/>
    <property type="project" value="UniProtKB-KW"/>
</dbReference>
<accession>A0AAV6GST7</accession>
<dbReference type="GO" id="GO:0061702">
    <property type="term" value="C:canonical inflammasome complex"/>
    <property type="evidence" value="ECO:0007669"/>
    <property type="project" value="TreeGrafter"/>
</dbReference>
<evidence type="ECO:0000256" key="2">
    <source>
        <dbReference type="ARBA" id="ARBA00022490"/>
    </source>
</evidence>
<comment type="subcellular location">
    <subcellularLocation>
        <location evidence="1">Cytoplasm</location>
        <location evidence="1">Cytosol</location>
    </subcellularLocation>
</comment>
<feature type="domain" description="Pyrin" evidence="7">
    <location>
        <begin position="1"/>
        <end position="53"/>
    </location>
</feature>
<feature type="domain" description="CARD" evidence="6">
    <location>
        <begin position="153"/>
        <end position="243"/>
    </location>
</feature>
<dbReference type="GO" id="GO:0042981">
    <property type="term" value="P:regulation of apoptotic process"/>
    <property type="evidence" value="ECO:0007669"/>
    <property type="project" value="InterPro"/>
</dbReference>
<keyword evidence="5" id="KW-0395">Inflammatory response</keyword>
<dbReference type="CDD" id="cd01671">
    <property type="entry name" value="CARD"/>
    <property type="match status" value="1"/>
</dbReference>
<dbReference type="Gene3D" id="1.10.533.10">
    <property type="entry name" value="Death Domain, Fas"/>
    <property type="match status" value="2"/>
</dbReference>
<dbReference type="GO" id="GO:0045087">
    <property type="term" value="P:innate immune response"/>
    <property type="evidence" value="ECO:0007669"/>
    <property type="project" value="UniProtKB-KW"/>
</dbReference>
<name>A0AAV6GST7_9TELE</name>
<evidence type="ECO:0000256" key="4">
    <source>
        <dbReference type="ARBA" id="ARBA00022859"/>
    </source>
</evidence>
<keyword evidence="9" id="KW-1185">Reference proteome</keyword>
<dbReference type="Proteomes" id="UP000823561">
    <property type="component" value="Chromosome 7"/>
</dbReference>
<keyword evidence="2" id="KW-0963">Cytoplasm</keyword>
<dbReference type="Pfam" id="PF00619">
    <property type="entry name" value="CARD"/>
    <property type="match status" value="1"/>
</dbReference>
<protein>
    <recommendedName>
        <fullName evidence="10">CARD domain-containing protein</fullName>
    </recommendedName>
</protein>
<dbReference type="InterPro" id="IPR011029">
    <property type="entry name" value="DEATH-like_dom_sf"/>
</dbReference>
<dbReference type="InterPro" id="IPR004020">
    <property type="entry name" value="DAPIN"/>
</dbReference>
<reference evidence="8" key="1">
    <citation type="submission" date="2020-10" db="EMBL/GenBank/DDBJ databases">
        <title>Chromosome-scale genome assembly of the Allis shad, Alosa alosa.</title>
        <authorList>
            <person name="Margot Z."/>
            <person name="Christophe K."/>
            <person name="Cabau C."/>
            <person name="Louis A."/>
            <person name="Berthelot C."/>
            <person name="Parey E."/>
            <person name="Roest Crollius H."/>
            <person name="Montfort J."/>
            <person name="Robinson-Rechavi M."/>
            <person name="Bucao C."/>
            <person name="Bouchez O."/>
            <person name="Gislard M."/>
            <person name="Lluch J."/>
            <person name="Milhes M."/>
            <person name="Lampietro C."/>
            <person name="Lopez Roques C."/>
            <person name="Donnadieu C."/>
            <person name="Braasch I."/>
            <person name="Desvignes T."/>
            <person name="Postlethwait J."/>
            <person name="Bobe J."/>
            <person name="Guiguen Y."/>
        </authorList>
    </citation>
    <scope>NUCLEOTIDE SEQUENCE</scope>
    <source>
        <strain evidence="8">M-15738</strain>
        <tissue evidence="8">Blood</tissue>
    </source>
</reference>
<comment type="caution">
    <text evidence="8">The sequence shown here is derived from an EMBL/GenBank/DDBJ whole genome shotgun (WGS) entry which is preliminary data.</text>
</comment>
<gene>
    <name evidence="8" type="ORF">AALO_G00096120</name>
</gene>
<evidence type="ECO:0000256" key="5">
    <source>
        <dbReference type="ARBA" id="ARBA00023198"/>
    </source>
</evidence>
<dbReference type="PANTHER" id="PTHR46985">
    <property type="entry name" value="NACHT, LRR AND PYD DOMAINS-CONTAINING PROTEIN 1"/>
    <property type="match status" value="1"/>
</dbReference>
<keyword evidence="4" id="KW-0391">Immunity</keyword>
<dbReference type="SMART" id="SM01289">
    <property type="entry name" value="PYRIN"/>
    <property type="match status" value="1"/>
</dbReference>